<dbReference type="Pfam" id="PF06182">
    <property type="entry name" value="ABC2_membrane_6"/>
    <property type="match status" value="1"/>
</dbReference>
<keyword evidence="1" id="KW-0472">Membrane</keyword>
<sequence>MTAYAAFARSGFLTSLAYRNEVWANIFGKLVQVFARVAIWLAVYAGVTSVDGISITDMITYALLGGVVMGATRYDRIVRAVGTALKTGDVAVWLLKPVHYPLYLLAVEAGMSAYTFLLAVIPTIVVVALIYGMQPPASLFHAAMFLPFCALAFLIHFLCAAIFGVLAFWLMTVFSLEWLLQSLIALLSGMLVPFWFFPEPFGAIASHQPLAWLVYYPSAVWLGRLDVGQTLLYFGLGLVWTALLAAALALLWRSASSRITVQGG</sequence>
<feature type="transmembrane region" description="Helical" evidence="1">
    <location>
        <begin position="178"/>
        <end position="197"/>
    </location>
</feature>
<evidence type="ECO:0000256" key="1">
    <source>
        <dbReference type="SAM" id="Phobius"/>
    </source>
</evidence>
<feature type="transmembrane region" description="Helical" evidence="1">
    <location>
        <begin position="231"/>
        <end position="252"/>
    </location>
</feature>
<dbReference type="PANTHER" id="PTHR36832">
    <property type="entry name" value="SLR1174 PROTEIN-RELATED"/>
    <property type="match status" value="1"/>
</dbReference>
<dbReference type="PANTHER" id="PTHR36832:SF1">
    <property type="entry name" value="SLR1174 PROTEIN"/>
    <property type="match status" value="1"/>
</dbReference>
<feature type="transmembrane region" description="Helical" evidence="1">
    <location>
        <begin position="145"/>
        <end position="172"/>
    </location>
</feature>
<name>A0A5B8LUD4_9HYPH</name>
<proteinExistence type="predicted"/>
<evidence type="ECO:0000313" key="2">
    <source>
        <dbReference type="EMBL" id="QDZ11449.1"/>
    </source>
</evidence>
<protein>
    <submittedName>
        <fullName evidence="2">ABC transporter permease</fullName>
    </submittedName>
</protein>
<gene>
    <name evidence="2" type="ORF">FPZ08_12155</name>
</gene>
<keyword evidence="3" id="KW-1185">Reference proteome</keyword>
<reference evidence="2 3" key="1">
    <citation type="submission" date="2019-07" db="EMBL/GenBank/DDBJ databases">
        <title>Full genome sequence of Devosia sp. Gsoil 520.</title>
        <authorList>
            <person name="Im W.-T."/>
        </authorList>
    </citation>
    <scope>NUCLEOTIDE SEQUENCE [LARGE SCALE GENOMIC DNA]</scope>
    <source>
        <strain evidence="2 3">Gsoil 520</strain>
    </source>
</reference>
<dbReference type="OrthoDB" id="8582979at2"/>
<feature type="transmembrane region" description="Helical" evidence="1">
    <location>
        <begin position="114"/>
        <end position="133"/>
    </location>
</feature>
<dbReference type="Proteomes" id="UP000315364">
    <property type="component" value="Chromosome"/>
</dbReference>
<keyword evidence="1" id="KW-0812">Transmembrane</keyword>
<dbReference type="InterPro" id="IPR010390">
    <property type="entry name" value="ABC-2_transporter-like"/>
</dbReference>
<dbReference type="KEGG" id="dea:FPZ08_12155"/>
<evidence type="ECO:0000313" key="3">
    <source>
        <dbReference type="Proteomes" id="UP000315364"/>
    </source>
</evidence>
<organism evidence="2 3">
    <name type="scientific">Devosia ginsengisoli</name>
    <dbReference type="NCBI Taxonomy" id="400770"/>
    <lineage>
        <taxon>Bacteria</taxon>
        <taxon>Pseudomonadati</taxon>
        <taxon>Pseudomonadota</taxon>
        <taxon>Alphaproteobacteria</taxon>
        <taxon>Hyphomicrobiales</taxon>
        <taxon>Devosiaceae</taxon>
        <taxon>Devosia</taxon>
    </lineage>
</organism>
<keyword evidence="1" id="KW-1133">Transmembrane helix</keyword>
<feature type="transmembrane region" description="Helical" evidence="1">
    <location>
        <begin position="37"/>
        <end position="64"/>
    </location>
</feature>
<dbReference type="AlphaFoldDB" id="A0A5B8LUD4"/>
<dbReference type="EMBL" id="CP042304">
    <property type="protein sequence ID" value="QDZ11449.1"/>
    <property type="molecule type" value="Genomic_DNA"/>
</dbReference>
<dbReference type="RefSeq" id="WP_146290270.1">
    <property type="nucleotide sequence ID" value="NZ_CP042304.1"/>
</dbReference>
<accession>A0A5B8LUD4</accession>